<proteinExistence type="inferred from homology"/>
<dbReference type="AlphaFoldDB" id="A0A1R2C3S1"/>
<comment type="caution">
    <text evidence="4">The sequence shown here is derived from an EMBL/GenBank/DDBJ whole genome shotgun (WGS) entry which is preliminary data.</text>
</comment>
<evidence type="ECO:0000256" key="2">
    <source>
        <dbReference type="ARBA" id="ARBA00022448"/>
    </source>
</evidence>
<evidence type="ECO:0000313" key="5">
    <source>
        <dbReference type="Proteomes" id="UP000187209"/>
    </source>
</evidence>
<gene>
    <name evidence="4" type="ORF">SteCoe_15420</name>
</gene>
<evidence type="ECO:0000256" key="1">
    <source>
        <dbReference type="ARBA" id="ARBA00010394"/>
    </source>
</evidence>
<keyword evidence="3" id="KW-0653">Protein transport</keyword>
<dbReference type="InterPro" id="IPR016024">
    <property type="entry name" value="ARM-type_fold"/>
</dbReference>
<dbReference type="Proteomes" id="UP000187209">
    <property type="component" value="Unassembled WGS sequence"/>
</dbReference>
<dbReference type="Gene3D" id="1.25.10.10">
    <property type="entry name" value="Leucine-rich Repeat Variant"/>
    <property type="match status" value="1"/>
</dbReference>
<dbReference type="SUPFAM" id="SSF48371">
    <property type="entry name" value="ARM repeat"/>
    <property type="match status" value="1"/>
</dbReference>
<name>A0A1R2C3S1_9CILI</name>
<evidence type="ECO:0000256" key="3">
    <source>
        <dbReference type="ARBA" id="ARBA00022927"/>
    </source>
</evidence>
<dbReference type="InterPro" id="IPR011989">
    <property type="entry name" value="ARM-like"/>
</dbReference>
<sequence>MMTEGDQFVMKHLDENGVIEGFLIVLDSDNQKIQENALIGLGNFVAHDEDCFAKCVQQGVLKKLRKISRISAYNDLIKLLAWMIRSISSYHNELGESHVKIIIEIAKRIINDTDNEAVEDAIYAVSYLSKKNTITNCKIIEEGIVEDALQKIQSNPLPTLNLILNICADEENFNEFLMQMNLLDKLELVSESENQEVKTIFFWTLSNFVAGGVRYCAFLMKHNLFSKTLDIFYNQSPNLYLRQSKYIYSLLRSCSFESHKVIFLSGILQNLIKIVPQVPENMLVLLNISKLFFEYSSTEGFFCIDVYNFVNSMADSASKSVQNKAIEILEIFPDYHL</sequence>
<reference evidence="4 5" key="1">
    <citation type="submission" date="2016-11" db="EMBL/GenBank/DDBJ databases">
        <title>The macronuclear genome of Stentor coeruleus: a giant cell with tiny introns.</title>
        <authorList>
            <person name="Slabodnick M."/>
            <person name="Ruby J.G."/>
            <person name="Reiff S.B."/>
            <person name="Swart E.C."/>
            <person name="Gosai S."/>
            <person name="Prabakaran S."/>
            <person name="Witkowska E."/>
            <person name="Larue G.E."/>
            <person name="Fisher S."/>
            <person name="Freeman R.M."/>
            <person name="Gunawardena J."/>
            <person name="Chu W."/>
            <person name="Stover N.A."/>
            <person name="Gregory B.D."/>
            <person name="Nowacki M."/>
            <person name="Derisi J."/>
            <person name="Roy S.W."/>
            <person name="Marshall W.F."/>
            <person name="Sood P."/>
        </authorList>
    </citation>
    <scope>NUCLEOTIDE SEQUENCE [LARGE SCALE GENOMIC DNA]</scope>
    <source>
        <strain evidence="4">WM001</strain>
    </source>
</reference>
<keyword evidence="2" id="KW-0813">Transport</keyword>
<dbReference type="PANTHER" id="PTHR23316">
    <property type="entry name" value="IMPORTIN ALPHA"/>
    <property type="match status" value="1"/>
</dbReference>
<evidence type="ECO:0000313" key="4">
    <source>
        <dbReference type="EMBL" id="OMJ83631.1"/>
    </source>
</evidence>
<comment type="similarity">
    <text evidence="1">Belongs to the importin alpha family.</text>
</comment>
<organism evidence="4 5">
    <name type="scientific">Stentor coeruleus</name>
    <dbReference type="NCBI Taxonomy" id="5963"/>
    <lineage>
        <taxon>Eukaryota</taxon>
        <taxon>Sar</taxon>
        <taxon>Alveolata</taxon>
        <taxon>Ciliophora</taxon>
        <taxon>Postciliodesmatophora</taxon>
        <taxon>Heterotrichea</taxon>
        <taxon>Heterotrichida</taxon>
        <taxon>Stentoridae</taxon>
        <taxon>Stentor</taxon>
    </lineage>
</organism>
<keyword evidence="5" id="KW-1185">Reference proteome</keyword>
<accession>A0A1R2C3S1</accession>
<dbReference type="GO" id="GO:0015031">
    <property type="term" value="P:protein transport"/>
    <property type="evidence" value="ECO:0007669"/>
    <property type="project" value="UniProtKB-KW"/>
</dbReference>
<dbReference type="EMBL" id="MPUH01000297">
    <property type="protein sequence ID" value="OMJ83631.1"/>
    <property type="molecule type" value="Genomic_DNA"/>
</dbReference>
<evidence type="ECO:0008006" key="6">
    <source>
        <dbReference type="Google" id="ProtNLM"/>
    </source>
</evidence>
<protein>
    <recommendedName>
        <fullName evidence="6">Armadillo repeat-containing domain-containing protein</fullName>
    </recommendedName>
</protein>